<evidence type="ECO:0000256" key="1">
    <source>
        <dbReference type="ARBA" id="ARBA00012797"/>
    </source>
</evidence>
<organism evidence="13 14">
    <name type="scientific">Lodderomyces elongisporus (strain ATCC 11503 / CBS 2605 / JCM 1781 / NBRC 1676 / NRRL YB-4239)</name>
    <name type="common">Yeast</name>
    <name type="synonym">Saccharomyces elongisporus</name>
    <dbReference type="NCBI Taxonomy" id="379508"/>
    <lineage>
        <taxon>Eukaryota</taxon>
        <taxon>Fungi</taxon>
        <taxon>Dikarya</taxon>
        <taxon>Ascomycota</taxon>
        <taxon>Saccharomycotina</taxon>
        <taxon>Pichiomycetes</taxon>
        <taxon>Debaryomycetaceae</taxon>
        <taxon>Candida/Lodderomyces clade</taxon>
        <taxon>Lodderomyces</taxon>
    </lineage>
</organism>
<dbReference type="EC" id="2.1.1.221" evidence="1"/>
<dbReference type="InterPro" id="IPR016653">
    <property type="entry name" value="TRM10/TRM10A"/>
</dbReference>
<feature type="domain" description="SAM-dependent MTase TRM10-type" evidence="12">
    <location>
        <begin position="88"/>
        <end position="281"/>
    </location>
</feature>
<feature type="binding site" evidence="10">
    <location>
        <position position="188"/>
    </location>
    <ligand>
        <name>S-adenosyl-L-methionine</name>
        <dbReference type="ChEBI" id="CHEBI:59789"/>
    </ligand>
</feature>
<dbReference type="PANTHER" id="PTHR13563:SF13">
    <property type="entry name" value="TRNA METHYLTRANSFERASE 10 HOMOLOG A"/>
    <property type="match status" value="1"/>
</dbReference>
<dbReference type="PROSITE" id="PS51675">
    <property type="entry name" value="SAM_MT_TRM10"/>
    <property type="match status" value="1"/>
</dbReference>
<dbReference type="OrthoDB" id="278300at2759"/>
<dbReference type="AlphaFoldDB" id="A5DYA8"/>
<keyword evidence="3" id="KW-0489">Methyltransferase</keyword>
<comment type="catalytic activity">
    <reaction evidence="8">
        <text>guanosine(9) in tRNA + S-adenosyl-L-methionine = N(1)-methylguanosine(9) in tRNA + S-adenosyl-L-homocysteine + H(+)</text>
        <dbReference type="Rhea" id="RHEA:43156"/>
        <dbReference type="Rhea" id="RHEA-COMP:10367"/>
        <dbReference type="Rhea" id="RHEA-COMP:10368"/>
        <dbReference type="ChEBI" id="CHEBI:15378"/>
        <dbReference type="ChEBI" id="CHEBI:57856"/>
        <dbReference type="ChEBI" id="CHEBI:59789"/>
        <dbReference type="ChEBI" id="CHEBI:73542"/>
        <dbReference type="ChEBI" id="CHEBI:74269"/>
        <dbReference type="EC" id="2.1.1.221"/>
    </reaction>
</comment>
<evidence type="ECO:0000256" key="3">
    <source>
        <dbReference type="ARBA" id="ARBA00022603"/>
    </source>
</evidence>
<keyword evidence="14" id="KW-1185">Reference proteome</keyword>
<dbReference type="PIRSF" id="PIRSF016323">
    <property type="entry name" value="tRNA_m1G_mtfrase_met"/>
    <property type="match status" value="1"/>
</dbReference>
<sequence>MEPQPPQHPKKVKNIPSPEEIERRRQERQNEVIPEGMSRREWKKQRKEQEHEATKEEYKAAEREKRRQQRARRAERMRNDPEYRKLILDRINQEQKDSEVKIVIDCEFDDLMLKKEIISLSNQIKLSYAIMKQSEYNLPIQIASFDKQLKERFDTSLADYKKWQGINFTEKKLSELVTLENKDKFVYLTADTEEEVEELKPDHTYIIGGIVDRNRYKNLCADKAKKMGIRVARLPIGKYIKINSRAVLVTSHVYEICCRWFESRNWGIAFNKVLPPRKIANKYPAPAATEEGS</sequence>
<dbReference type="KEGG" id="lel:PVL30_003193"/>
<evidence type="ECO:0000256" key="8">
    <source>
        <dbReference type="ARBA" id="ARBA00048434"/>
    </source>
</evidence>
<evidence type="ECO:0000256" key="4">
    <source>
        <dbReference type="ARBA" id="ARBA00022679"/>
    </source>
</evidence>
<evidence type="ECO:0000256" key="2">
    <source>
        <dbReference type="ARBA" id="ARBA00020451"/>
    </source>
</evidence>
<proteinExistence type="predicted"/>
<feature type="active site" description="Proton acceptor" evidence="9">
    <location>
        <position position="212"/>
    </location>
</feature>
<gene>
    <name evidence="13" type="ORF">LELG_02345</name>
</gene>
<evidence type="ECO:0000256" key="7">
    <source>
        <dbReference type="ARBA" id="ARBA00032166"/>
    </source>
</evidence>
<accession>A5DYA8</accession>
<evidence type="ECO:0000313" key="13">
    <source>
        <dbReference type="EMBL" id="EDK44166.1"/>
    </source>
</evidence>
<dbReference type="InParanoid" id="A5DYA8"/>
<dbReference type="GO" id="GO:0005634">
    <property type="term" value="C:nucleus"/>
    <property type="evidence" value="ECO:0007669"/>
    <property type="project" value="TreeGrafter"/>
</dbReference>
<dbReference type="CDD" id="cd18089">
    <property type="entry name" value="SPOUT_Trm10-like"/>
    <property type="match status" value="1"/>
</dbReference>
<dbReference type="GO" id="GO:0000049">
    <property type="term" value="F:tRNA binding"/>
    <property type="evidence" value="ECO:0007669"/>
    <property type="project" value="TreeGrafter"/>
</dbReference>
<dbReference type="InterPro" id="IPR028564">
    <property type="entry name" value="MT_TRM10-typ"/>
</dbReference>
<evidence type="ECO:0000256" key="10">
    <source>
        <dbReference type="PIRSR" id="PIRSR016323-2"/>
    </source>
</evidence>
<dbReference type="InterPro" id="IPR007356">
    <property type="entry name" value="tRNA_m1G_MeTrfase_euk"/>
</dbReference>
<dbReference type="FunCoup" id="A5DYA8">
    <property type="interactions" value="746"/>
</dbReference>
<dbReference type="STRING" id="379508.A5DYA8"/>
<dbReference type="PANTHER" id="PTHR13563">
    <property type="entry name" value="TRNA (GUANINE-9-) METHYLTRANSFERASE"/>
    <property type="match status" value="1"/>
</dbReference>
<evidence type="ECO:0000256" key="11">
    <source>
        <dbReference type="SAM" id="MobiDB-lite"/>
    </source>
</evidence>
<name>A5DYA8_LODEL</name>
<feature type="compositionally biased region" description="Basic and acidic residues" evidence="11">
    <location>
        <begin position="20"/>
        <end position="30"/>
    </location>
</feature>
<protein>
    <recommendedName>
        <fullName evidence="2">tRNA (guanine(9)-N1)-methyltransferase</fullName>
        <ecNumber evidence="1">2.1.1.221</ecNumber>
    </recommendedName>
    <alternativeName>
        <fullName evidence="7">tRNA methyltransferase 10</fullName>
    </alternativeName>
    <alternativeName>
        <fullName evidence="6">tRNA(m1G9)-methyltransferase</fullName>
    </alternativeName>
</protein>
<evidence type="ECO:0000256" key="9">
    <source>
        <dbReference type="PIRSR" id="PIRSR016323-1"/>
    </source>
</evidence>
<keyword evidence="5" id="KW-0949">S-adenosyl-L-methionine</keyword>
<reference evidence="13 14" key="1">
    <citation type="journal article" date="2009" name="Nature">
        <title>Evolution of pathogenicity and sexual reproduction in eight Candida genomes.</title>
        <authorList>
            <person name="Butler G."/>
            <person name="Rasmussen M.D."/>
            <person name="Lin M.F."/>
            <person name="Santos M.A."/>
            <person name="Sakthikumar S."/>
            <person name="Munro C.A."/>
            <person name="Rheinbay E."/>
            <person name="Grabherr M."/>
            <person name="Forche A."/>
            <person name="Reedy J.L."/>
            <person name="Agrafioti I."/>
            <person name="Arnaud M.B."/>
            <person name="Bates S."/>
            <person name="Brown A.J."/>
            <person name="Brunke S."/>
            <person name="Costanzo M.C."/>
            <person name="Fitzpatrick D.A."/>
            <person name="de Groot P.W."/>
            <person name="Harris D."/>
            <person name="Hoyer L.L."/>
            <person name="Hube B."/>
            <person name="Klis F.M."/>
            <person name="Kodira C."/>
            <person name="Lennard N."/>
            <person name="Logue M.E."/>
            <person name="Martin R."/>
            <person name="Neiman A.M."/>
            <person name="Nikolaou E."/>
            <person name="Quail M.A."/>
            <person name="Quinn J."/>
            <person name="Santos M.C."/>
            <person name="Schmitzberger F.F."/>
            <person name="Sherlock G."/>
            <person name="Shah P."/>
            <person name="Silverstein K.A."/>
            <person name="Skrzypek M.S."/>
            <person name="Soll D."/>
            <person name="Staggs R."/>
            <person name="Stansfield I."/>
            <person name="Stumpf M.P."/>
            <person name="Sudbery P.E."/>
            <person name="Srikantha T."/>
            <person name="Zeng Q."/>
            <person name="Berman J."/>
            <person name="Berriman M."/>
            <person name="Heitman J."/>
            <person name="Gow N.A."/>
            <person name="Lorenz M.C."/>
            <person name="Birren B.W."/>
            <person name="Kellis M."/>
            <person name="Cuomo C.A."/>
        </authorList>
    </citation>
    <scope>NUCLEOTIDE SEQUENCE [LARGE SCALE GENOMIC DNA]</scope>
    <source>
        <strain evidence="14">ATCC 11503 / BCRC 21390 / CBS 2605 / JCM 1781 / NBRC 1676 / NRRL YB-4239</strain>
    </source>
</reference>
<feature type="binding site" evidence="10">
    <location>
        <position position="208"/>
    </location>
    <ligand>
        <name>S-adenosyl-L-methionine</name>
        <dbReference type="ChEBI" id="CHEBI:59789"/>
    </ligand>
</feature>
<dbReference type="GO" id="GO:0052905">
    <property type="term" value="F:tRNA (guanosine(9)-N1)-methyltransferase activity"/>
    <property type="evidence" value="ECO:0007669"/>
    <property type="project" value="UniProtKB-EC"/>
</dbReference>
<dbReference type="Gene3D" id="3.40.1280.30">
    <property type="match status" value="1"/>
</dbReference>
<feature type="compositionally biased region" description="Basic and acidic residues" evidence="11">
    <location>
        <begin position="47"/>
        <end position="65"/>
    </location>
</feature>
<dbReference type="Proteomes" id="UP000001996">
    <property type="component" value="Unassembled WGS sequence"/>
</dbReference>
<keyword evidence="4" id="KW-0808">Transferase</keyword>
<feature type="binding site" evidence="10">
    <location>
        <position position="220"/>
    </location>
    <ligand>
        <name>S-adenosyl-L-methionine</name>
        <dbReference type="ChEBI" id="CHEBI:59789"/>
    </ligand>
</feature>
<evidence type="ECO:0000259" key="12">
    <source>
        <dbReference type="PROSITE" id="PS51675"/>
    </source>
</evidence>
<dbReference type="GeneID" id="5232959"/>
<evidence type="ECO:0000313" key="14">
    <source>
        <dbReference type="Proteomes" id="UP000001996"/>
    </source>
</evidence>
<feature type="region of interest" description="Disordered" evidence="11">
    <location>
        <begin position="1"/>
        <end position="78"/>
    </location>
</feature>
<dbReference type="eggNOG" id="KOG2967">
    <property type="taxonomic scope" value="Eukaryota"/>
</dbReference>
<dbReference type="GO" id="GO:0002939">
    <property type="term" value="P:tRNA N1-guanine methylation"/>
    <property type="evidence" value="ECO:0007669"/>
    <property type="project" value="EnsemblFungi"/>
</dbReference>
<dbReference type="VEuPathDB" id="FungiDB:LELG_02345"/>
<dbReference type="HOGENOM" id="CLU_034384_1_0_1"/>
<dbReference type="InterPro" id="IPR038459">
    <property type="entry name" value="MT_TRM10-typ_sf"/>
</dbReference>
<evidence type="ECO:0000256" key="6">
    <source>
        <dbReference type="ARBA" id="ARBA00031792"/>
    </source>
</evidence>
<evidence type="ECO:0000256" key="5">
    <source>
        <dbReference type="ARBA" id="ARBA00022691"/>
    </source>
</evidence>
<feature type="binding site" evidence="10">
    <location>
        <position position="234"/>
    </location>
    <ligand>
        <name>S-adenosyl-L-methionine</name>
        <dbReference type="ChEBI" id="CHEBI:59789"/>
    </ligand>
</feature>
<dbReference type="OMA" id="NHIFAFM"/>
<dbReference type="EMBL" id="CH981526">
    <property type="protein sequence ID" value="EDK44166.1"/>
    <property type="molecule type" value="Genomic_DNA"/>
</dbReference>